<comment type="caution">
    <text evidence="1">The sequence shown here is derived from an EMBL/GenBank/DDBJ whole genome shotgun (WGS) entry which is preliminary data.</text>
</comment>
<feature type="non-terminal residue" evidence="1">
    <location>
        <position position="47"/>
    </location>
</feature>
<sequence length="47" mass="5796">QDSLNDILRITKRMGQVKDEIRKDKKQLWLPEYKSVRLEHEKLKKLF</sequence>
<reference evidence="1" key="1">
    <citation type="journal article" date="2014" name="Front. Microbiol.">
        <title>High frequency of phylogenetically diverse reductive dehalogenase-homologous genes in deep subseafloor sedimentary metagenomes.</title>
        <authorList>
            <person name="Kawai M."/>
            <person name="Futagami T."/>
            <person name="Toyoda A."/>
            <person name="Takaki Y."/>
            <person name="Nishi S."/>
            <person name="Hori S."/>
            <person name="Arai W."/>
            <person name="Tsubouchi T."/>
            <person name="Morono Y."/>
            <person name="Uchiyama I."/>
            <person name="Ito T."/>
            <person name="Fujiyama A."/>
            <person name="Inagaki F."/>
            <person name="Takami H."/>
        </authorList>
    </citation>
    <scope>NUCLEOTIDE SEQUENCE</scope>
    <source>
        <strain evidence="1">Expedition CK06-06</strain>
    </source>
</reference>
<protein>
    <submittedName>
        <fullName evidence="1">Uncharacterized protein</fullName>
    </submittedName>
</protein>
<gene>
    <name evidence="1" type="ORF">S03H2_72730</name>
</gene>
<proteinExistence type="predicted"/>
<accession>X1JFE8</accession>
<evidence type="ECO:0000313" key="1">
    <source>
        <dbReference type="EMBL" id="GAH92727.1"/>
    </source>
</evidence>
<dbReference type="AlphaFoldDB" id="X1JFE8"/>
<organism evidence="1">
    <name type="scientific">marine sediment metagenome</name>
    <dbReference type="NCBI Taxonomy" id="412755"/>
    <lineage>
        <taxon>unclassified sequences</taxon>
        <taxon>metagenomes</taxon>
        <taxon>ecological metagenomes</taxon>
    </lineage>
</organism>
<feature type="non-terminal residue" evidence="1">
    <location>
        <position position="1"/>
    </location>
</feature>
<dbReference type="EMBL" id="BARU01049368">
    <property type="protein sequence ID" value="GAH92727.1"/>
    <property type="molecule type" value="Genomic_DNA"/>
</dbReference>
<name>X1JFE8_9ZZZZ</name>